<gene>
    <name evidence="3" type="ORF">CVO77_20095</name>
</gene>
<proteinExistence type="predicted"/>
<dbReference type="PROSITE" id="PS51724">
    <property type="entry name" value="SPOR"/>
    <property type="match status" value="1"/>
</dbReference>
<dbReference type="InterPro" id="IPR007730">
    <property type="entry name" value="SPOR-like_dom"/>
</dbReference>
<feature type="signal peptide" evidence="1">
    <location>
        <begin position="1"/>
        <end position="24"/>
    </location>
</feature>
<accession>A0A2S8B026</accession>
<evidence type="ECO:0000313" key="4">
    <source>
        <dbReference type="Proteomes" id="UP000238954"/>
    </source>
</evidence>
<evidence type="ECO:0000259" key="2">
    <source>
        <dbReference type="PROSITE" id="PS51724"/>
    </source>
</evidence>
<sequence>MIVRGAIFVSVAFLLTSCAGVSHRDSFAVPAPPDQAQALVDDSVAELVKLYPPAISRVLIPTTGGGAYGDGLRSSMRQAGYAVIEAGKGVKPDPAATPLRYYVDQPIADSYRVTLRVGAQTFSRIYGVDEKGIYPSAGWALDLTGATPELIERANRPVAPAAPPPVPSPVASTQPGFGGNGTEAGTWSVSLTGFSSESAARAYWRATARLRPSWASVTPRFVQNGRSHGIQFGQFQSSATARAKCKGIRAARCGVVKAG</sequence>
<dbReference type="Proteomes" id="UP000238954">
    <property type="component" value="Unassembled WGS sequence"/>
</dbReference>
<evidence type="ECO:0000256" key="1">
    <source>
        <dbReference type="SAM" id="SignalP"/>
    </source>
</evidence>
<dbReference type="Pfam" id="PF05036">
    <property type="entry name" value="SPOR"/>
    <property type="match status" value="1"/>
</dbReference>
<keyword evidence="4" id="KW-1185">Reference proteome</keyword>
<dbReference type="InterPro" id="IPR010837">
    <property type="entry name" value="Conjugal_tfr_TrbH"/>
</dbReference>
<dbReference type="GO" id="GO:0042834">
    <property type="term" value="F:peptidoglycan binding"/>
    <property type="evidence" value="ECO:0007669"/>
    <property type="project" value="InterPro"/>
</dbReference>
<evidence type="ECO:0000313" key="3">
    <source>
        <dbReference type="EMBL" id="PQM25741.1"/>
    </source>
</evidence>
<feature type="domain" description="SPOR" evidence="2">
    <location>
        <begin position="181"/>
        <end position="259"/>
    </location>
</feature>
<keyword evidence="1" id="KW-0732">Signal</keyword>
<dbReference type="PROSITE" id="PS51257">
    <property type="entry name" value="PROKAR_LIPOPROTEIN"/>
    <property type="match status" value="1"/>
</dbReference>
<comment type="caution">
    <text evidence="3">The sequence shown here is derived from an EMBL/GenBank/DDBJ whole genome shotgun (WGS) entry which is preliminary data.</text>
</comment>
<reference evidence="4" key="1">
    <citation type="submission" date="2017-11" db="EMBL/GenBank/DDBJ databases">
        <title>The complete genome sequence of Sphingopyxis pomeranensis sp. nov. strain WS5A3p.</title>
        <authorList>
            <person name="Kaminski M.A."/>
        </authorList>
    </citation>
    <scope>NUCLEOTIDE SEQUENCE [LARGE SCALE GENOMIC DNA]</scope>
    <source>
        <strain evidence="4">WS5A3p</strain>
    </source>
</reference>
<dbReference type="AlphaFoldDB" id="A0A2S8B026"/>
<dbReference type="EMBL" id="PHFW01000004">
    <property type="protein sequence ID" value="PQM25741.1"/>
    <property type="molecule type" value="Genomic_DNA"/>
</dbReference>
<name>A0A2S8B026_9SPHN</name>
<geneLocation type="plasmid" evidence="3">
    <name>unnamed1</name>
</geneLocation>
<feature type="chain" id="PRO_5015567279" description="SPOR domain-containing protein" evidence="1">
    <location>
        <begin position="25"/>
        <end position="259"/>
    </location>
</feature>
<organism evidence="3 4">
    <name type="scientific">Sphingopyxis lindanitolerans</name>
    <dbReference type="NCBI Taxonomy" id="2054227"/>
    <lineage>
        <taxon>Bacteria</taxon>
        <taxon>Pseudomonadati</taxon>
        <taxon>Pseudomonadota</taxon>
        <taxon>Alphaproteobacteria</taxon>
        <taxon>Sphingomonadales</taxon>
        <taxon>Sphingomonadaceae</taxon>
        <taxon>Sphingopyxis</taxon>
    </lineage>
</organism>
<dbReference type="Pfam" id="PF07283">
    <property type="entry name" value="TrbH"/>
    <property type="match status" value="1"/>
</dbReference>
<protein>
    <recommendedName>
        <fullName evidence="2">SPOR domain-containing protein</fullName>
    </recommendedName>
</protein>
<keyword evidence="3" id="KW-0614">Plasmid</keyword>